<dbReference type="SUPFAM" id="SSF50729">
    <property type="entry name" value="PH domain-like"/>
    <property type="match status" value="2"/>
</dbReference>
<dbReference type="InterPro" id="IPR001164">
    <property type="entry name" value="ArfGAP_dom"/>
</dbReference>
<dbReference type="GO" id="GO:0005096">
    <property type="term" value="F:GTPase activator activity"/>
    <property type="evidence" value="ECO:0007669"/>
    <property type="project" value="UniProtKB-KW"/>
</dbReference>
<protein>
    <recommendedName>
        <fullName evidence="10">Arf-GAP domain-containing protein</fullName>
    </recommendedName>
</protein>
<dbReference type="GO" id="GO:1902936">
    <property type="term" value="F:phosphatidylinositol bisphosphate binding"/>
    <property type="evidence" value="ECO:0007669"/>
    <property type="project" value="InterPro"/>
</dbReference>
<keyword evidence="4" id="KW-0862">Zinc</keyword>
<dbReference type="PANTHER" id="PTHR46021">
    <property type="entry name" value="ARF-GAP WITH DUAL PH DOMAIN-CONTAINING PROTEIN 1-LIKE PROTEIN"/>
    <property type="match status" value="1"/>
</dbReference>
<gene>
    <name evidence="8" type="ORF">fugu_015566</name>
</gene>
<dbReference type="Pfam" id="PF01412">
    <property type="entry name" value="ArfGap"/>
    <property type="match status" value="1"/>
</dbReference>
<feature type="domain" description="Arf-GAP" evidence="7">
    <location>
        <begin position="9"/>
        <end position="129"/>
    </location>
</feature>
<dbReference type="EMBL" id="SWLE01000008">
    <property type="protein sequence ID" value="TNM97410.1"/>
    <property type="molecule type" value="Genomic_DNA"/>
</dbReference>
<dbReference type="SMART" id="SM00233">
    <property type="entry name" value="PH"/>
    <property type="match status" value="1"/>
</dbReference>
<evidence type="ECO:0000259" key="7">
    <source>
        <dbReference type="PROSITE" id="PS50115"/>
    </source>
</evidence>
<dbReference type="Gene3D" id="1.10.220.150">
    <property type="entry name" value="Arf GTPase activating protein"/>
    <property type="match status" value="1"/>
</dbReference>
<evidence type="ECO:0000256" key="5">
    <source>
        <dbReference type="PROSITE-ProRule" id="PRU00288"/>
    </source>
</evidence>
<dbReference type="Gene3D" id="2.30.29.30">
    <property type="entry name" value="Pleckstrin-homology domain (PH domain)/Phosphotyrosine-binding domain (PTB)"/>
    <property type="match status" value="2"/>
</dbReference>
<keyword evidence="2" id="KW-0479">Metal-binding</keyword>
<dbReference type="InterPro" id="IPR037849">
    <property type="entry name" value="PH1_ADAP"/>
</dbReference>
<dbReference type="PROSITE" id="PS50003">
    <property type="entry name" value="PH_DOMAIN"/>
    <property type="match status" value="1"/>
</dbReference>
<evidence type="ECO:0000256" key="2">
    <source>
        <dbReference type="ARBA" id="ARBA00022723"/>
    </source>
</evidence>
<dbReference type="InterPro" id="IPR038508">
    <property type="entry name" value="ArfGAP_dom_sf"/>
</dbReference>
<feature type="domain" description="PH" evidence="6">
    <location>
        <begin position="206"/>
        <end position="310"/>
    </location>
</feature>
<keyword evidence="9" id="KW-1185">Reference proteome</keyword>
<dbReference type="SMART" id="SM00105">
    <property type="entry name" value="ArfGap"/>
    <property type="match status" value="1"/>
</dbReference>
<dbReference type="CDD" id="cd08832">
    <property type="entry name" value="ArfGap_ADAP"/>
    <property type="match status" value="1"/>
</dbReference>
<evidence type="ECO:0000256" key="3">
    <source>
        <dbReference type="ARBA" id="ARBA00022771"/>
    </source>
</evidence>
<dbReference type="Pfam" id="PF00169">
    <property type="entry name" value="PH"/>
    <property type="match status" value="1"/>
</dbReference>
<dbReference type="CDD" id="cd01251">
    <property type="entry name" value="PH2_ADAP"/>
    <property type="match status" value="1"/>
</dbReference>
<evidence type="ECO:0000256" key="4">
    <source>
        <dbReference type="ARBA" id="ARBA00022833"/>
    </source>
</evidence>
<dbReference type="Proteomes" id="UP000516260">
    <property type="component" value="Chromosome 16"/>
</dbReference>
<comment type="caution">
    <text evidence="8">The sequence shown here is derived from an EMBL/GenBank/DDBJ whole genome shotgun (WGS) entry which is preliminary data.</text>
</comment>
<name>A0A4Z2C144_9TELE</name>
<dbReference type="AlphaFoldDB" id="A0A4Z2C144"/>
<reference evidence="8 9" key="1">
    <citation type="submission" date="2019-04" db="EMBL/GenBank/DDBJ databases">
        <title>The sequence and de novo assembly of Takifugu bimaculatus genome using PacBio and Hi-C technologies.</title>
        <authorList>
            <person name="Xu P."/>
            <person name="Liu B."/>
            <person name="Zhou Z."/>
        </authorList>
    </citation>
    <scope>NUCLEOTIDE SEQUENCE [LARGE SCALE GENOMIC DNA]</scope>
    <source>
        <strain evidence="8">TB-2018</strain>
        <tissue evidence="8">Muscle</tissue>
    </source>
</reference>
<keyword evidence="1" id="KW-0343">GTPase activation</keyword>
<dbReference type="InterPro" id="IPR001849">
    <property type="entry name" value="PH_domain"/>
</dbReference>
<evidence type="ECO:0000313" key="9">
    <source>
        <dbReference type="Proteomes" id="UP000516260"/>
    </source>
</evidence>
<dbReference type="SUPFAM" id="SSF57863">
    <property type="entry name" value="ArfGap/RecO-like zinc finger"/>
    <property type="match status" value="1"/>
</dbReference>
<accession>A0A4Z2C144</accession>
<keyword evidence="3 5" id="KW-0863">Zinc-finger</keyword>
<dbReference type="InterPro" id="IPR011993">
    <property type="entry name" value="PH-like_dom_sf"/>
</dbReference>
<dbReference type="GO" id="GO:0005886">
    <property type="term" value="C:plasma membrane"/>
    <property type="evidence" value="ECO:0007669"/>
    <property type="project" value="TreeGrafter"/>
</dbReference>
<sequence length="328" mass="38037">MTSDQVVNRQRVKRLVEKPGNGTCADCGAADPEWASYTLGVFVCQSCSGLHRNIARISKVKSILLDPWSSSEVEFMDSVGNDASKAKYERLVPAFYYRPSHTDCTLLRDQWIRAKYEREEFTSVERQEPYSAGYREGFLWKRGRDNGQYLSRRFILSEREGVLKYFNKHDAREPKAMMKIGSLNATFQPSKIGTPHGLQITYLKDNSTRNIFVYHEEGKQTEGFKKRWFTLDDRRLMYFKDLLDAYARGEVFIGSKESGYTALPGLPPNIQSSHWQFGITIVTPDRNFLFACETEWDQKHWITAFETVINRPMLPQDYAVEAFFKHKP</sequence>
<proteinExistence type="predicted"/>
<dbReference type="FunFam" id="1.10.220.150:FF:000011">
    <property type="entry name" value="Arf-GAP with dual PH domain-containing protein 1"/>
    <property type="match status" value="1"/>
</dbReference>
<dbReference type="FunFam" id="2.30.29.30:FF:000099">
    <property type="entry name" value="Arf-GAP with dual PH domain-containing protein 1"/>
    <property type="match status" value="1"/>
</dbReference>
<organism evidence="8 9">
    <name type="scientific">Takifugu bimaculatus</name>
    <dbReference type="NCBI Taxonomy" id="433685"/>
    <lineage>
        <taxon>Eukaryota</taxon>
        <taxon>Metazoa</taxon>
        <taxon>Chordata</taxon>
        <taxon>Craniata</taxon>
        <taxon>Vertebrata</taxon>
        <taxon>Euteleostomi</taxon>
        <taxon>Actinopterygii</taxon>
        <taxon>Neopterygii</taxon>
        <taxon>Teleostei</taxon>
        <taxon>Neoteleostei</taxon>
        <taxon>Acanthomorphata</taxon>
        <taxon>Eupercaria</taxon>
        <taxon>Tetraodontiformes</taxon>
        <taxon>Tetradontoidea</taxon>
        <taxon>Tetraodontidae</taxon>
        <taxon>Takifugu</taxon>
    </lineage>
</organism>
<evidence type="ECO:0000313" key="8">
    <source>
        <dbReference type="EMBL" id="TNM97410.1"/>
    </source>
</evidence>
<dbReference type="GO" id="GO:0005737">
    <property type="term" value="C:cytoplasm"/>
    <property type="evidence" value="ECO:0007669"/>
    <property type="project" value="TreeGrafter"/>
</dbReference>
<dbReference type="PANTHER" id="PTHR46021:SF5">
    <property type="entry name" value="ARF-GAP WITH DUAL PH DOMAIN-CONTAINING PROTEIN 1"/>
    <property type="match status" value="1"/>
</dbReference>
<dbReference type="GO" id="GO:0008270">
    <property type="term" value="F:zinc ion binding"/>
    <property type="evidence" value="ECO:0007669"/>
    <property type="project" value="UniProtKB-KW"/>
</dbReference>
<dbReference type="InterPro" id="IPR037851">
    <property type="entry name" value="PH2_ADAP"/>
</dbReference>
<dbReference type="GO" id="GO:0005547">
    <property type="term" value="F:phosphatidylinositol-3,4,5-trisphosphate binding"/>
    <property type="evidence" value="ECO:0007669"/>
    <property type="project" value="TreeGrafter"/>
</dbReference>
<evidence type="ECO:0008006" key="10">
    <source>
        <dbReference type="Google" id="ProtNLM"/>
    </source>
</evidence>
<evidence type="ECO:0000256" key="1">
    <source>
        <dbReference type="ARBA" id="ARBA00022468"/>
    </source>
</evidence>
<dbReference type="PRINTS" id="PR00405">
    <property type="entry name" value="REVINTRACTNG"/>
</dbReference>
<dbReference type="InterPro" id="IPR052589">
    <property type="entry name" value="Arf-GAP_dual-PH_domain"/>
</dbReference>
<dbReference type="InterPro" id="IPR037278">
    <property type="entry name" value="ARFGAP/RecO"/>
</dbReference>
<evidence type="ECO:0000259" key="6">
    <source>
        <dbReference type="PROSITE" id="PS50003"/>
    </source>
</evidence>
<dbReference type="CDD" id="cd13252">
    <property type="entry name" value="PH1_ADAP"/>
    <property type="match status" value="1"/>
</dbReference>
<dbReference type="PROSITE" id="PS50115">
    <property type="entry name" value="ARFGAP"/>
    <property type="match status" value="1"/>
</dbReference>